<dbReference type="PANTHER" id="PTHR12366:SF29">
    <property type="entry name" value="ASPARTYL BETA-HYDROXYLASE, ISOFORM L"/>
    <property type="match status" value="1"/>
</dbReference>
<evidence type="ECO:0000256" key="1">
    <source>
        <dbReference type="ARBA" id="ARBA00007730"/>
    </source>
</evidence>
<gene>
    <name evidence="6" type="ORF">NTJ_04779</name>
</gene>
<dbReference type="InterPro" id="IPR007803">
    <property type="entry name" value="Asp/Arg/Pro-Hydrxlase"/>
</dbReference>
<evidence type="ECO:0000256" key="3">
    <source>
        <dbReference type="SAM" id="MobiDB-lite"/>
    </source>
</evidence>
<feature type="transmembrane region" description="Helical" evidence="4">
    <location>
        <begin position="72"/>
        <end position="94"/>
    </location>
</feature>
<proteinExistence type="inferred from homology"/>
<accession>A0ABN7AI92</accession>
<dbReference type="InterPro" id="IPR027443">
    <property type="entry name" value="IPNS-like_sf"/>
</dbReference>
<dbReference type="EMBL" id="AP028911">
    <property type="protein sequence ID" value="BES91971.1"/>
    <property type="molecule type" value="Genomic_DNA"/>
</dbReference>
<dbReference type="Pfam" id="PF05118">
    <property type="entry name" value="Asp_Arg_Hydrox"/>
    <property type="match status" value="1"/>
</dbReference>
<evidence type="ECO:0000256" key="2">
    <source>
        <dbReference type="SAM" id="Coils"/>
    </source>
</evidence>
<feature type="compositionally biased region" description="Basic and acidic residues" evidence="3">
    <location>
        <begin position="138"/>
        <end position="180"/>
    </location>
</feature>
<dbReference type="Gene3D" id="1.25.40.10">
    <property type="entry name" value="Tetratricopeptide repeat domain"/>
    <property type="match status" value="2"/>
</dbReference>
<dbReference type="InterPro" id="IPR011990">
    <property type="entry name" value="TPR-like_helical_dom_sf"/>
</dbReference>
<reference evidence="6 7" key="1">
    <citation type="submission" date="2023-09" db="EMBL/GenBank/DDBJ databases">
        <title>Nesidiocoris tenuis whole genome shotgun sequence.</title>
        <authorList>
            <person name="Shibata T."/>
            <person name="Shimoda M."/>
            <person name="Kobayashi T."/>
            <person name="Uehara T."/>
        </authorList>
    </citation>
    <scope>NUCLEOTIDE SEQUENCE [LARGE SCALE GENOMIC DNA]</scope>
    <source>
        <strain evidence="6 7">Japan</strain>
    </source>
</reference>
<feature type="compositionally biased region" description="Acidic residues" evidence="3">
    <location>
        <begin position="248"/>
        <end position="339"/>
    </location>
</feature>
<feature type="region of interest" description="Disordered" evidence="3">
    <location>
        <begin position="138"/>
        <end position="392"/>
    </location>
</feature>
<dbReference type="SUPFAM" id="SSF48452">
    <property type="entry name" value="TPR-like"/>
    <property type="match status" value="1"/>
</dbReference>
<protein>
    <submittedName>
        <fullName evidence="6">Aspartyl/Asparaginyl beta-hydroxylase</fullName>
    </submittedName>
</protein>
<feature type="domain" description="Aspartyl/asparaginy/proline hydroxylase" evidence="5">
    <location>
        <begin position="936"/>
        <end position="1088"/>
    </location>
</feature>
<keyword evidence="4" id="KW-0472">Membrane</keyword>
<sequence>MSGDAQPRKRRDKRRRKGQVEARRAEEYAEEREILHQLSTQSEPEEEELYPNLKDTDEVIHIHKDAHTGGNIVTKIIFFLLMGGLAVMIGLILLEHRGTTDDDREASVKETPWSLQFEDWSKLVAVPDIVPEFFKGEQADHDHHASHSGEETDDHAGDHDEHDEGHDDEHDEHDEGHDEPVAESSWLPSFSLGGWGGSTDDAEAAEPEEALEPEASSSWFSLDYFGGGEEKPEEAVEEEAPESKEIEGAELSEEEEGPDEEEAPEDEDEGDEEAEDAAEEDEEENLSAERDLDEEEPPSGEQFDEDDEPDRSVIDEEIPQSEEIEQDEPVSGEGEEDDDPRGSVFPRRSSIIEEVEEEDEQDEEETEASSKIEEEEEEPAPLPETSEEELFPEAVEALQREALELLRERREAEEKEAAAAAAAAAVESTSEALEDEDEPEAIETGDEETEGMALKFGVGVALVVVAHVVLVKKWNSWAVEQGAQTQASSPVSSPTVQISPPTPPTPKATPDPPLAAWAEEAIKAAEAPVVGRTPPRTPTPDLGDEYEGESEPGEDEEEEEEEEEELSEDEPPINPKIYEELIAKYGKPTPESSDAEASDDGRREYSDGAEVESVGEEESGGELEESEPEEEQRWPSSRKPVEVETESEGEEEEESEDEPPPARKPPQGGARSENEPTSPTEEDLLRRQLELADDEFNMERFDSALVSYRRLLAADPKCFKALFGIARSLDRLAEAKRSNAFLQEAIDAYLNLLAFEELPDDIFVSAAQRAINRLRFRGFHMKAVAVHKQLIERFNDTVEYRNDLAINYLMVNRLSDAERILLDTLSIWPDDPVALSHYGLVLKLGGKTEESIPHLLRGLSYDHPGTRDSRLYFHLGDALSRSGRNHEAMKTYQSGVDKGLFRSVHQRSLYNVEHLAARPWWTHKQTTYEDFFRILESNWKVIRDEGLSAMKLRGVYQDEAENLRDVGDWKQFQLFGRGAMNAENCKKAPVTCKIVGNFAPARGCKRGQTKFSVMEGGTHVWPHCGPTNCRLRAHLGLVVPPGPAIRVAGETRKWKEGRVIVFDDSFEHEVWHNGTSLRLVLIVDVWHPELSMAEKASLSPI</sequence>
<feature type="compositionally biased region" description="Acidic residues" evidence="3">
    <location>
        <begin position="432"/>
        <end position="448"/>
    </location>
</feature>
<feature type="compositionally biased region" description="Basic and acidic residues" evidence="3">
    <location>
        <begin position="18"/>
        <end position="28"/>
    </location>
</feature>
<feature type="compositionally biased region" description="Low complexity" evidence="3">
    <location>
        <begin position="488"/>
        <end position="499"/>
    </location>
</feature>
<feature type="compositionally biased region" description="Acidic residues" evidence="3">
    <location>
        <begin position="542"/>
        <end position="571"/>
    </location>
</feature>
<dbReference type="PANTHER" id="PTHR12366">
    <property type="entry name" value="ASPARTYL/ASPARAGINYL BETA-HYDROXYLASE"/>
    <property type="match status" value="1"/>
</dbReference>
<feature type="compositionally biased region" description="Pro residues" evidence="3">
    <location>
        <begin position="500"/>
        <end position="513"/>
    </location>
</feature>
<feature type="compositionally biased region" description="Acidic residues" evidence="3">
    <location>
        <begin position="353"/>
        <end position="391"/>
    </location>
</feature>
<feature type="compositionally biased region" description="Basic and acidic residues" evidence="3">
    <location>
        <begin position="408"/>
        <end position="417"/>
    </location>
</feature>
<feature type="compositionally biased region" description="Low complexity" evidence="3">
    <location>
        <begin position="418"/>
        <end position="431"/>
    </location>
</feature>
<keyword evidence="2" id="KW-0175">Coiled coil</keyword>
<dbReference type="Proteomes" id="UP001307889">
    <property type="component" value="Chromosome 3"/>
</dbReference>
<evidence type="ECO:0000313" key="6">
    <source>
        <dbReference type="EMBL" id="BES91971.1"/>
    </source>
</evidence>
<feature type="region of interest" description="Disordered" evidence="3">
    <location>
        <begin position="481"/>
        <end position="682"/>
    </location>
</feature>
<feature type="coiled-coil region" evidence="2">
    <location>
        <begin position="725"/>
        <end position="752"/>
    </location>
</feature>
<dbReference type="SUPFAM" id="SSF51197">
    <property type="entry name" value="Clavaminate synthase-like"/>
    <property type="match status" value="1"/>
</dbReference>
<evidence type="ECO:0000256" key="4">
    <source>
        <dbReference type="SAM" id="Phobius"/>
    </source>
</evidence>
<feature type="compositionally biased region" description="Acidic residues" evidence="3">
    <location>
        <begin position="643"/>
        <end position="659"/>
    </location>
</feature>
<dbReference type="InterPro" id="IPR039038">
    <property type="entry name" value="ASPH"/>
</dbReference>
<keyword evidence="4" id="KW-1133">Transmembrane helix</keyword>
<feature type="region of interest" description="Disordered" evidence="3">
    <location>
        <begin position="1"/>
        <end position="28"/>
    </location>
</feature>
<dbReference type="Gene3D" id="2.60.120.330">
    <property type="entry name" value="B-lactam Antibiotic, Isopenicillin N Synthase, Chain"/>
    <property type="match status" value="1"/>
</dbReference>
<comment type="similarity">
    <text evidence="1">Belongs to the aspartyl/asparaginyl beta-hydroxylase family.</text>
</comment>
<feature type="compositionally biased region" description="Low complexity" evidence="3">
    <location>
        <begin position="515"/>
        <end position="527"/>
    </location>
</feature>
<keyword evidence="7" id="KW-1185">Reference proteome</keyword>
<feature type="compositionally biased region" description="Acidic residues" evidence="3">
    <location>
        <begin position="607"/>
        <end position="630"/>
    </location>
</feature>
<feature type="compositionally biased region" description="Basic residues" evidence="3">
    <location>
        <begin position="8"/>
        <end position="17"/>
    </location>
</feature>
<evidence type="ECO:0000259" key="5">
    <source>
        <dbReference type="Pfam" id="PF05118"/>
    </source>
</evidence>
<keyword evidence="4" id="KW-0812">Transmembrane</keyword>
<feature type="region of interest" description="Disordered" evidence="3">
    <location>
        <begin position="408"/>
        <end position="448"/>
    </location>
</feature>
<evidence type="ECO:0000313" key="7">
    <source>
        <dbReference type="Proteomes" id="UP001307889"/>
    </source>
</evidence>
<organism evidence="6 7">
    <name type="scientific">Nesidiocoris tenuis</name>
    <dbReference type="NCBI Taxonomy" id="355587"/>
    <lineage>
        <taxon>Eukaryota</taxon>
        <taxon>Metazoa</taxon>
        <taxon>Ecdysozoa</taxon>
        <taxon>Arthropoda</taxon>
        <taxon>Hexapoda</taxon>
        <taxon>Insecta</taxon>
        <taxon>Pterygota</taxon>
        <taxon>Neoptera</taxon>
        <taxon>Paraneoptera</taxon>
        <taxon>Hemiptera</taxon>
        <taxon>Heteroptera</taxon>
        <taxon>Panheteroptera</taxon>
        <taxon>Cimicomorpha</taxon>
        <taxon>Miridae</taxon>
        <taxon>Dicyphina</taxon>
        <taxon>Nesidiocoris</taxon>
    </lineage>
</organism>
<name>A0ABN7AI92_9HEMI</name>
<feature type="compositionally biased region" description="Acidic residues" evidence="3">
    <location>
        <begin position="200"/>
        <end position="212"/>
    </location>
</feature>